<evidence type="ECO:0000313" key="3">
    <source>
        <dbReference type="Proteomes" id="UP000076532"/>
    </source>
</evidence>
<feature type="compositionally biased region" description="Basic and acidic residues" evidence="1">
    <location>
        <begin position="19"/>
        <end position="48"/>
    </location>
</feature>
<feature type="compositionally biased region" description="Basic and acidic residues" evidence="1">
    <location>
        <begin position="772"/>
        <end position="786"/>
    </location>
</feature>
<feature type="compositionally biased region" description="Polar residues" evidence="1">
    <location>
        <begin position="695"/>
        <end position="704"/>
    </location>
</feature>
<feature type="region of interest" description="Disordered" evidence="1">
    <location>
        <begin position="1"/>
        <end position="52"/>
    </location>
</feature>
<protein>
    <submittedName>
        <fullName evidence="2">Uncharacterized protein</fullName>
    </submittedName>
</protein>
<feature type="compositionally biased region" description="Acidic residues" evidence="1">
    <location>
        <begin position="488"/>
        <end position="517"/>
    </location>
</feature>
<dbReference type="InterPro" id="IPR012933">
    <property type="entry name" value="HicA_mRNA_interferase"/>
</dbReference>
<dbReference type="AlphaFoldDB" id="A0A167VZ12"/>
<feature type="region of interest" description="Disordered" evidence="1">
    <location>
        <begin position="570"/>
        <end position="786"/>
    </location>
</feature>
<dbReference type="Proteomes" id="UP000076532">
    <property type="component" value="Unassembled WGS sequence"/>
</dbReference>
<dbReference type="GO" id="GO:0003729">
    <property type="term" value="F:mRNA binding"/>
    <property type="evidence" value="ECO:0007669"/>
    <property type="project" value="InterPro"/>
</dbReference>
<feature type="compositionally biased region" description="Low complexity" evidence="1">
    <location>
        <begin position="712"/>
        <end position="723"/>
    </location>
</feature>
<dbReference type="STRING" id="436010.A0A167VZ12"/>
<proteinExistence type="predicted"/>
<dbReference type="Pfam" id="PF07927">
    <property type="entry name" value="HicA_toxin"/>
    <property type="match status" value="1"/>
</dbReference>
<feature type="compositionally biased region" description="Basic residues" evidence="1">
    <location>
        <begin position="639"/>
        <end position="652"/>
    </location>
</feature>
<accession>A0A167VZ12</accession>
<feature type="region of interest" description="Disordered" evidence="1">
    <location>
        <begin position="464"/>
        <end position="524"/>
    </location>
</feature>
<dbReference type="OrthoDB" id="2922289at2759"/>
<keyword evidence="3" id="KW-1185">Reference proteome</keyword>
<dbReference type="EMBL" id="KV417834">
    <property type="protein sequence ID" value="KZP05520.1"/>
    <property type="molecule type" value="Genomic_DNA"/>
</dbReference>
<reference evidence="2 3" key="1">
    <citation type="journal article" date="2016" name="Mol. Biol. Evol.">
        <title>Comparative Genomics of Early-Diverging Mushroom-Forming Fungi Provides Insights into the Origins of Lignocellulose Decay Capabilities.</title>
        <authorList>
            <person name="Nagy L.G."/>
            <person name="Riley R."/>
            <person name="Tritt A."/>
            <person name="Adam C."/>
            <person name="Daum C."/>
            <person name="Floudas D."/>
            <person name="Sun H."/>
            <person name="Yadav J.S."/>
            <person name="Pangilinan J."/>
            <person name="Larsson K.H."/>
            <person name="Matsuura K."/>
            <person name="Barry K."/>
            <person name="Labutti K."/>
            <person name="Kuo R."/>
            <person name="Ohm R.A."/>
            <person name="Bhattacharya S.S."/>
            <person name="Shirouzu T."/>
            <person name="Yoshinaga Y."/>
            <person name="Martin F.M."/>
            <person name="Grigoriev I.V."/>
            <person name="Hibbett D.S."/>
        </authorList>
    </citation>
    <scope>NUCLEOTIDE SEQUENCE [LARGE SCALE GENOMIC DNA]</scope>
    <source>
        <strain evidence="2 3">CBS 109695</strain>
    </source>
</reference>
<sequence length="896" mass="99013">MSLTAKKKPAPSVKTAKGKLSESRDLISTGRKDVTASKRRGKRDEDGNRPTTSKALVIRNGKYGAHGTGEVILASKMSGREKLDLLAEDYTEKWHKAVMKPFKLEECMNIADSQYNACLDEIIALRNPDVFLNKILTEARARASIKDGKRVNPNLGDAKLMANIVATRIHNAYMLASAWSIVLGTLGELKVDGLGDRTAQADLKKNDDLRARYLVLYDMVSKLADIGQHKFAVLATTTPHYAQYFRPAPGTDPDDPEQVFDRDALKAACKSFLDSIILELSFPEAPYPKAVLYQILHEAADESPRETKRFPQELWDALGDLSVTVQLQELLESPLLGPGAAAWKDQPREMPEEYEKWVDAQIISERASKETANYRDVIKPITKTKQKPVLDTMWKCINLNYASFSDGEDIDTLWQLDGALDRAPQWHNVIIPREDDEDDDDRPAGALALSKGGKKKKKVLALTNGEDDESNDSMPELQSVSDSSDSQDLSDSDEDSDEDSGDEDSDAGYDTDEEDELRELIREGMDAAMENPDFFAPGSDRKDFQEFYDLAEERKGNPFLKLLGSLRGRAFNSSPKLKTKTTRTAPRRGFPFRRAAPTGPPPKVTKPAAPAAKPETAGKSHKATVEEVEDEDAAPEGGKKKKKKKKKSKSKKASTLADDLAELDLEPTSPSPPTSPIPAHATAAPLSPPTSPLSQKATPRSSPSKARVSFESSTTLGASTTSLPIGPTVAQSGHAYAKQLDGPKEKVKSRPAEGSLIDRVSGRMSRGWSKFTGKDKHEEEPPSRADKAAWFATLPKRSNKLMHQLLNTSESDTLGKAPMKWDKFVQVMKDMGFTYVPTTAGSSVRFDPPSSKDVPVMFHKPHPDSTIHPIMLREFGKKLMDYYGWEREDLMRATTR</sequence>
<feature type="compositionally biased region" description="Low complexity" evidence="1">
    <location>
        <begin position="582"/>
        <end position="597"/>
    </location>
</feature>
<organism evidence="2 3">
    <name type="scientific">Athelia psychrophila</name>
    <dbReference type="NCBI Taxonomy" id="1759441"/>
    <lineage>
        <taxon>Eukaryota</taxon>
        <taxon>Fungi</taxon>
        <taxon>Dikarya</taxon>
        <taxon>Basidiomycota</taxon>
        <taxon>Agaricomycotina</taxon>
        <taxon>Agaricomycetes</taxon>
        <taxon>Agaricomycetidae</taxon>
        <taxon>Atheliales</taxon>
        <taxon>Atheliaceae</taxon>
        <taxon>Athelia</taxon>
    </lineage>
</organism>
<feature type="compositionally biased region" description="Low complexity" evidence="1">
    <location>
        <begin position="605"/>
        <end position="617"/>
    </location>
</feature>
<evidence type="ECO:0000256" key="1">
    <source>
        <dbReference type="SAM" id="MobiDB-lite"/>
    </source>
</evidence>
<gene>
    <name evidence="2" type="ORF">FIBSPDRAFT_1054052</name>
</gene>
<name>A0A167VZ12_9AGAM</name>
<feature type="compositionally biased region" description="Basic and acidic residues" evidence="1">
    <location>
        <begin position="741"/>
        <end position="751"/>
    </location>
</feature>
<evidence type="ECO:0000313" key="2">
    <source>
        <dbReference type="EMBL" id="KZP05520.1"/>
    </source>
</evidence>
<feature type="region of interest" description="Disordered" evidence="1">
    <location>
        <begin position="431"/>
        <end position="450"/>
    </location>
</feature>